<dbReference type="Pfam" id="PF23958">
    <property type="entry name" value="DUF7287"/>
    <property type="match status" value="1"/>
</dbReference>
<accession>A0A643JZN9</accession>
<organism evidence="2">
    <name type="scientific">Haloferax sp. CBA1149</name>
    <dbReference type="NCBI Taxonomy" id="2650753"/>
    <lineage>
        <taxon>Archaea</taxon>
        <taxon>Methanobacteriati</taxon>
        <taxon>Methanobacteriota</taxon>
        <taxon>Stenosarchaea group</taxon>
        <taxon>Halobacteria</taxon>
        <taxon>Halobacteriales</taxon>
        <taxon>Haloferacaceae</taxon>
        <taxon>Haloferax</taxon>
    </lineage>
</organism>
<dbReference type="InterPro" id="IPR056613">
    <property type="entry name" value="DUF7287"/>
</dbReference>
<gene>
    <name evidence="2" type="ORF">Hfx1149_12270</name>
</gene>
<comment type="caution">
    <text evidence="2">The sequence shown here is derived from an EMBL/GenBank/DDBJ whole genome shotgun (WGS) entry which is preliminary data.</text>
</comment>
<dbReference type="AlphaFoldDB" id="A0A643JZN9"/>
<reference evidence="2" key="1">
    <citation type="submission" date="2019-09" db="EMBL/GenBank/DDBJ databases">
        <title>Genomic analysis of Haloferax sp. CBA1149.</title>
        <authorList>
            <person name="Roh S.W."/>
        </authorList>
    </citation>
    <scope>NUCLEOTIDE SEQUENCE</scope>
    <source>
        <strain evidence="2">CBA1149</strain>
    </source>
</reference>
<feature type="transmembrane region" description="Helical" evidence="1">
    <location>
        <begin position="21"/>
        <end position="43"/>
    </location>
</feature>
<keyword evidence="1" id="KW-0812">Transmembrane</keyword>
<keyword evidence="1" id="KW-0472">Membrane</keyword>
<name>A0A643JZN9_9EURY</name>
<dbReference type="EMBL" id="VZUS01000001">
    <property type="protein sequence ID" value="KAB1188768.1"/>
    <property type="molecule type" value="Genomic_DNA"/>
</dbReference>
<sequence>MPRRERTSNDGRSRAQTTIDYAVGVGIFLLAIAWVVGTVPQIVQPFDDAQDQPLVANRAADRLAGGALSPPGEQTVLDSECTVAFFENSTPPADCQYGPPGPVEDVVGVDDTYDMNVTLLRDGSVASLDGVAATRGEPVPNSGQVVAARRSVLVDGKLHQLLVRVW</sequence>
<dbReference type="RefSeq" id="WP_151138869.1">
    <property type="nucleotide sequence ID" value="NZ_VZUS01000001.1"/>
</dbReference>
<proteinExistence type="predicted"/>
<protein>
    <submittedName>
        <fullName evidence="2">Uncharacterized protein</fullName>
    </submittedName>
</protein>
<evidence type="ECO:0000256" key="1">
    <source>
        <dbReference type="SAM" id="Phobius"/>
    </source>
</evidence>
<keyword evidence="1" id="KW-1133">Transmembrane helix</keyword>
<evidence type="ECO:0000313" key="2">
    <source>
        <dbReference type="EMBL" id="KAB1188768.1"/>
    </source>
</evidence>